<name>A0ABU5NHF0_9BACI</name>
<dbReference type="InterPro" id="IPR009414">
    <property type="entry name" value="DUF1064"/>
</dbReference>
<sequence>MSKAKYGNKKVIHDGVIFDSAIEAKYYVHLKHLQAQGIVTSFELQPRFVLLPKFEKNGKKYRDIWL</sequence>
<reference evidence="1 2" key="1">
    <citation type="submission" date="2023-12" db="EMBL/GenBank/DDBJ databases">
        <title>Genome comparison identifies genes involved in endophytic behavior of Lysinibacillus irui and provides insights into its role as a plant-growth promoting bacterium.</title>
        <authorList>
            <person name="Hilario S."/>
            <person name="Matos I."/>
            <person name="Goncalves M.F.M."/>
            <person name="Pardo C.A."/>
            <person name="Santos M.J."/>
        </authorList>
    </citation>
    <scope>NUCLEOTIDE SEQUENCE [LARGE SCALE GENOMIC DNA]</scope>
    <source>
        <strain evidence="1 2">B3</strain>
    </source>
</reference>
<protein>
    <submittedName>
        <fullName evidence="1">DUF1064 domain-containing protein</fullName>
    </submittedName>
</protein>
<gene>
    <name evidence="1" type="ORF">U6C28_04075</name>
</gene>
<dbReference type="Pfam" id="PF06356">
    <property type="entry name" value="DUF1064"/>
    <property type="match status" value="1"/>
</dbReference>
<organism evidence="1 2">
    <name type="scientific">Lysinibacillus irui</name>
    <dbReference type="NCBI Taxonomy" id="2998077"/>
    <lineage>
        <taxon>Bacteria</taxon>
        <taxon>Bacillati</taxon>
        <taxon>Bacillota</taxon>
        <taxon>Bacilli</taxon>
        <taxon>Bacillales</taxon>
        <taxon>Bacillaceae</taxon>
        <taxon>Lysinibacillus</taxon>
    </lineage>
</organism>
<evidence type="ECO:0000313" key="1">
    <source>
        <dbReference type="EMBL" id="MEA0975466.1"/>
    </source>
</evidence>
<dbReference type="RefSeq" id="WP_312506715.1">
    <property type="nucleotide sequence ID" value="NZ_CP113527.1"/>
</dbReference>
<dbReference type="Proteomes" id="UP001289615">
    <property type="component" value="Unassembled WGS sequence"/>
</dbReference>
<evidence type="ECO:0000313" key="2">
    <source>
        <dbReference type="Proteomes" id="UP001289615"/>
    </source>
</evidence>
<comment type="caution">
    <text evidence="1">The sequence shown here is derived from an EMBL/GenBank/DDBJ whole genome shotgun (WGS) entry which is preliminary data.</text>
</comment>
<keyword evidence="2" id="KW-1185">Reference proteome</keyword>
<accession>A0ABU5NHF0</accession>
<proteinExistence type="predicted"/>
<dbReference type="EMBL" id="JAXUIA010000002">
    <property type="protein sequence ID" value="MEA0975466.1"/>
    <property type="molecule type" value="Genomic_DNA"/>
</dbReference>